<dbReference type="Proteomes" id="UP000298663">
    <property type="component" value="Unassembled WGS sequence"/>
</dbReference>
<dbReference type="AlphaFoldDB" id="A0A4V6A3A3"/>
<feature type="region of interest" description="Disordered" evidence="2">
    <location>
        <begin position="251"/>
        <end position="318"/>
    </location>
</feature>
<evidence type="ECO:0000313" key="3">
    <source>
        <dbReference type="EMBL" id="TKR82405.1"/>
    </source>
</evidence>
<feature type="coiled-coil region" evidence="1">
    <location>
        <begin position="65"/>
        <end position="106"/>
    </location>
</feature>
<proteinExistence type="predicted"/>
<feature type="coiled-coil region" evidence="1">
    <location>
        <begin position="3"/>
        <end position="37"/>
    </location>
</feature>
<dbReference type="EMBL" id="AZBU02000004">
    <property type="protein sequence ID" value="TKR82405.1"/>
    <property type="molecule type" value="Genomic_DNA"/>
</dbReference>
<keyword evidence="1" id="KW-0175">Coiled coil</keyword>
<accession>A0A4V6A3A3</accession>
<sequence>MRLNVQEEELELQKQELFQKENDIRALEKRLEEEQQFNLASAPLTQAPEFASKGCSLFAEVDDGRRRQEEDMRKLAEKNALLLQMMRKAQEEVRRTQEELQNSKNLGTGTSYDSDFVNQICLELNERKATIARQINTIMLLERQVKAKTVVPLSATVLRSENEDLTERCRMIQMEKAKLFDENRKLDRINGTQKNALRKLEFELKMAQDRLGQALKSRENVNKAKGSPIVEHILNASEVISFAREMPTTPFLADKENSRPPLPPATAVGTLKNLKTPTSRRLLDSTPRSIRSSSMPHAGKRNALPKSRVVESSDCNTQ</sequence>
<keyword evidence="4" id="KW-1185">Reference proteome</keyword>
<comment type="caution">
    <text evidence="3">The sequence shown here is derived from an EMBL/GenBank/DDBJ whole genome shotgun (WGS) entry which is preliminary data.</text>
</comment>
<evidence type="ECO:0000256" key="2">
    <source>
        <dbReference type="SAM" id="MobiDB-lite"/>
    </source>
</evidence>
<reference evidence="3 4" key="1">
    <citation type="journal article" date="2015" name="Genome Biol.">
        <title>Comparative genomics of Steinernema reveals deeply conserved gene regulatory networks.</title>
        <authorList>
            <person name="Dillman A.R."/>
            <person name="Macchietto M."/>
            <person name="Porter C.F."/>
            <person name="Rogers A."/>
            <person name="Williams B."/>
            <person name="Antoshechkin I."/>
            <person name="Lee M.M."/>
            <person name="Goodwin Z."/>
            <person name="Lu X."/>
            <person name="Lewis E.E."/>
            <person name="Goodrich-Blair H."/>
            <person name="Stock S.P."/>
            <person name="Adams B.J."/>
            <person name="Sternberg P.W."/>
            <person name="Mortazavi A."/>
        </authorList>
    </citation>
    <scope>NUCLEOTIDE SEQUENCE [LARGE SCALE GENOMIC DNA]</scope>
    <source>
        <strain evidence="3 4">ALL</strain>
    </source>
</reference>
<organism evidence="3 4">
    <name type="scientific">Steinernema carpocapsae</name>
    <name type="common">Entomopathogenic nematode</name>
    <dbReference type="NCBI Taxonomy" id="34508"/>
    <lineage>
        <taxon>Eukaryota</taxon>
        <taxon>Metazoa</taxon>
        <taxon>Ecdysozoa</taxon>
        <taxon>Nematoda</taxon>
        <taxon>Chromadorea</taxon>
        <taxon>Rhabditida</taxon>
        <taxon>Tylenchina</taxon>
        <taxon>Panagrolaimomorpha</taxon>
        <taxon>Strongyloidoidea</taxon>
        <taxon>Steinernematidae</taxon>
        <taxon>Steinernema</taxon>
    </lineage>
</organism>
<gene>
    <name evidence="3" type="ORF">L596_016136</name>
</gene>
<feature type="compositionally biased region" description="Polar residues" evidence="2">
    <location>
        <begin position="286"/>
        <end position="295"/>
    </location>
</feature>
<name>A0A4V6A3A3_STECR</name>
<reference evidence="3 4" key="2">
    <citation type="journal article" date="2019" name="G3 (Bethesda)">
        <title>Hybrid Assembly of the Genome of the Entomopathogenic Nematode Steinernema carpocapsae Identifies the X-Chromosome.</title>
        <authorList>
            <person name="Serra L."/>
            <person name="Macchietto M."/>
            <person name="Macias-Munoz A."/>
            <person name="McGill C.J."/>
            <person name="Rodriguez I.M."/>
            <person name="Rodriguez B."/>
            <person name="Murad R."/>
            <person name="Mortazavi A."/>
        </authorList>
    </citation>
    <scope>NUCLEOTIDE SEQUENCE [LARGE SCALE GENOMIC DNA]</scope>
    <source>
        <strain evidence="3 4">ALL</strain>
    </source>
</reference>
<evidence type="ECO:0000256" key="1">
    <source>
        <dbReference type="SAM" id="Coils"/>
    </source>
</evidence>
<evidence type="ECO:0000313" key="4">
    <source>
        <dbReference type="Proteomes" id="UP000298663"/>
    </source>
</evidence>
<protein>
    <submittedName>
        <fullName evidence="3">Uncharacterized protein</fullName>
    </submittedName>
</protein>